<protein>
    <recommendedName>
        <fullName evidence="3">Glycosyl transferase family 1</fullName>
    </recommendedName>
</protein>
<name>A0A2S1LNS3_9FLAO</name>
<proteinExistence type="predicted"/>
<dbReference type="SUPFAM" id="SSF53756">
    <property type="entry name" value="UDP-Glycosyltransferase/glycogen phosphorylase"/>
    <property type="match status" value="1"/>
</dbReference>
<keyword evidence="2" id="KW-1185">Reference proteome</keyword>
<gene>
    <name evidence="1" type="ORF">FK004_09100</name>
</gene>
<dbReference type="AlphaFoldDB" id="A0A2S1LNS3"/>
<organism evidence="1 2">
    <name type="scientific">Flavobacterium kingsejongi</name>
    <dbReference type="NCBI Taxonomy" id="1678728"/>
    <lineage>
        <taxon>Bacteria</taxon>
        <taxon>Pseudomonadati</taxon>
        <taxon>Bacteroidota</taxon>
        <taxon>Flavobacteriia</taxon>
        <taxon>Flavobacteriales</taxon>
        <taxon>Flavobacteriaceae</taxon>
        <taxon>Flavobacterium</taxon>
    </lineage>
</organism>
<evidence type="ECO:0008006" key="3">
    <source>
        <dbReference type="Google" id="ProtNLM"/>
    </source>
</evidence>
<dbReference type="EMBL" id="CP020919">
    <property type="protein sequence ID" value="AWG25384.1"/>
    <property type="molecule type" value="Genomic_DNA"/>
</dbReference>
<dbReference type="Proteomes" id="UP000244677">
    <property type="component" value="Chromosome"/>
</dbReference>
<accession>A0A2S1LNS3</accession>
<evidence type="ECO:0000313" key="2">
    <source>
        <dbReference type="Proteomes" id="UP000244677"/>
    </source>
</evidence>
<sequence length="403" mass="46908">MKFLIIVQDLRITGTSEGIVSRSFLGKLRSVFPNAYIEVLYLKNHDNEDDLNLLPIDSIRDFHINRTIPFFTKWINKIYWRLFHESLNEKKIQERYATVMATADFEKFDHIFIRSSGLDYETILAAKKLPVLKNAIINFHDPFPVFWDTGSRKKLTAIELFRLKNMWEIVQQAKVCITPALLLSEDLEHLYGSEKKFYTLPHQYDKKVFNLSSTDKVRQKNKPVTISYHGAIQLGRNIDIVLDAYQELIANSIFHKENTEFVLRLRGSQNQRLKNKYQETANIIILDTLDFANSCNEQSNETDILIILENSSPHSNILGGKAPFLASLHKPILIIAPNRSEMRRIVSDNQFIADCRNKEEIREKLKNLIDKRIANPASQFPFGDYFEEQNFKESLLRILEVAK</sequence>
<evidence type="ECO:0000313" key="1">
    <source>
        <dbReference type="EMBL" id="AWG25384.1"/>
    </source>
</evidence>
<reference evidence="1 2" key="1">
    <citation type="submission" date="2017-04" db="EMBL/GenBank/DDBJ databases">
        <title>Complete genome sequence of Flavobacterium kingsejong AJ004.</title>
        <authorList>
            <person name="Lee P.C."/>
        </authorList>
    </citation>
    <scope>NUCLEOTIDE SEQUENCE [LARGE SCALE GENOMIC DNA]</scope>
    <source>
        <strain evidence="1 2">AJ004</strain>
    </source>
</reference>
<dbReference type="Gene3D" id="3.40.50.2000">
    <property type="entry name" value="Glycogen Phosphorylase B"/>
    <property type="match status" value="1"/>
</dbReference>
<dbReference type="OrthoDB" id="1308937at2"/>
<dbReference type="RefSeq" id="WP_108736981.1">
    <property type="nucleotide sequence ID" value="NZ_CP020919.1"/>
</dbReference>
<dbReference type="KEGG" id="fki:FK004_09100"/>